<organism evidence="4">
    <name type="scientific">Ampulex compressa</name>
    <name type="common">Emerald cockroach wasp</name>
    <dbReference type="NCBI Taxonomy" id="860918"/>
    <lineage>
        <taxon>Eukaryota</taxon>
        <taxon>Metazoa</taxon>
        <taxon>Ecdysozoa</taxon>
        <taxon>Arthropoda</taxon>
        <taxon>Hexapoda</taxon>
        <taxon>Insecta</taxon>
        <taxon>Pterygota</taxon>
        <taxon>Neoptera</taxon>
        <taxon>Endopterygota</taxon>
        <taxon>Hymenoptera</taxon>
        <taxon>Apocrita</taxon>
        <taxon>Aculeata</taxon>
        <taxon>Apoidea</taxon>
        <taxon>Ampulicidae</taxon>
        <taxon>Ampulicini</taxon>
        <taxon>Ampulex</taxon>
    </lineage>
</organism>
<dbReference type="Gene3D" id="3.30.560.10">
    <property type="entry name" value="Glucose Oxidase, domain 3"/>
    <property type="match status" value="1"/>
</dbReference>
<dbReference type="InterPro" id="IPR007867">
    <property type="entry name" value="GMC_OxRtase_C"/>
</dbReference>
<proteinExistence type="evidence at transcript level"/>
<evidence type="ECO:0000256" key="1">
    <source>
        <dbReference type="ARBA" id="ARBA00010790"/>
    </source>
</evidence>
<evidence type="ECO:0000256" key="2">
    <source>
        <dbReference type="PIRSR" id="PIRSR000137-2"/>
    </source>
</evidence>
<sequence length="456" mass="49807">MAYHRGNPTNYRKWQEMGNTGWSWEDVFPYFLKGENNKEIGRVSGEYHAVGGPMTVERFPWQPPFASAILNAAVESGYGVSEDLVGKKITGFTVAQTLSVNGVRQSTAAAYLRPIRDRPNLDIALSAQVTTVILAGKKATGVRYILNGKKHDVFAKKEVILSAGAINSPQILLLSGIGPKEHLKEMKIRPVLDLPGVGRNLHNHISYGVDFLLNQKPTQEFNLDSADLYLYNQTGPMSSTGLAQVTGILASNYTNSNDPDIQIFFAGFQAICPTGGRIADLKVEDNKETVRFTGVNVQARSRGVLTLASKDPLVQPVIRSNELSDPQDVSVVVQALRAIIKLANTKVMKKYGLKMIRPNIPQCSNYAANSDDYWSCAIHWDTRPENHQAGTCKMGPSTDPLAVVDPRLKVYGVKGLRVADASIMPQVVAGNPVAAINMIGERAADFIKQDWGATTL</sequence>
<dbReference type="AlphaFoldDB" id="A0A1W6EW29"/>
<dbReference type="GO" id="GO:0016614">
    <property type="term" value="F:oxidoreductase activity, acting on CH-OH group of donors"/>
    <property type="evidence" value="ECO:0007669"/>
    <property type="project" value="InterPro"/>
</dbReference>
<dbReference type="SUPFAM" id="SSF51905">
    <property type="entry name" value="FAD/NAD(P)-binding domain"/>
    <property type="match status" value="1"/>
</dbReference>
<dbReference type="InterPro" id="IPR000172">
    <property type="entry name" value="GMC_OxRdtase_N"/>
</dbReference>
<dbReference type="Gene3D" id="3.50.50.60">
    <property type="entry name" value="FAD/NAD(P)-binding domain"/>
    <property type="match status" value="1"/>
</dbReference>
<name>A0A1W6EW29_AMPCP</name>
<dbReference type="Pfam" id="PF05199">
    <property type="entry name" value="GMC_oxred_C"/>
    <property type="match status" value="1"/>
</dbReference>
<dbReference type="InterPro" id="IPR012132">
    <property type="entry name" value="GMC_OxRdtase"/>
</dbReference>
<dbReference type="Pfam" id="PF00732">
    <property type="entry name" value="GMC_oxred_N"/>
    <property type="match status" value="1"/>
</dbReference>
<dbReference type="InterPro" id="IPR036188">
    <property type="entry name" value="FAD/NAD-bd_sf"/>
</dbReference>
<feature type="domain" description="Glucose-methanol-choline oxidoreductase N-terminal" evidence="3">
    <location>
        <begin position="164"/>
        <end position="178"/>
    </location>
</feature>
<feature type="binding site" evidence="2">
    <location>
        <position position="129"/>
    </location>
    <ligand>
        <name>FAD</name>
        <dbReference type="ChEBI" id="CHEBI:57692"/>
    </ligand>
</feature>
<dbReference type="GO" id="GO:0050660">
    <property type="term" value="F:flavin adenine dinucleotide binding"/>
    <property type="evidence" value="ECO:0007669"/>
    <property type="project" value="InterPro"/>
</dbReference>
<comment type="similarity">
    <text evidence="1">Belongs to the GMC oxidoreductase family.</text>
</comment>
<accession>A0A1W6EW29</accession>
<keyword evidence="2" id="KW-0274">FAD</keyword>
<comment type="cofactor">
    <cofactor evidence="2">
        <name>FAD</name>
        <dbReference type="ChEBI" id="CHEBI:57692"/>
    </cofactor>
</comment>
<dbReference type="EMBL" id="KY563528">
    <property type="protein sequence ID" value="ARK19937.1"/>
    <property type="molecule type" value="mRNA"/>
</dbReference>
<dbReference type="PIRSF" id="PIRSF000137">
    <property type="entry name" value="Alcohol_oxidase"/>
    <property type="match status" value="1"/>
</dbReference>
<reference evidence="4" key="1">
    <citation type="submission" date="2017-02" db="EMBL/GenBank/DDBJ databases">
        <title>Parasitoid Jewel Wasp Mounts Multi-Pronged Neurochemical Attack to Hijack a Host Brain.</title>
        <authorList>
            <person name="Arvidson R.S."/>
            <person name="Kaiser M."/>
            <person name="Libersat F."/>
            <person name="Adams M.E."/>
        </authorList>
    </citation>
    <scope>NUCLEOTIDE SEQUENCE</scope>
    <source>
        <strain evidence="4">155</strain>
    </source>
</reference>
<dbReference type="PANTHER" id="PTHR11552">
    <property type="entry name" value="GLUCOSE-METHANOL-CHOLINE GMC OXIDOREDUCTASE"/>
    <property type="match status" value="1"/>
</dbReference>
<evidence type="ECO:0000313" key="4">
    <source>
        <dbReference type="EMBL" id="ARK19937.1"/>
    </source>
</evidence>
<dbReference type="PANTHER" id="PTHR11552:SF217">
    <property type="entry name" value="GLUCOSE DEHYDROGENASE [FAD, QUINONE]"/>
    <property type="match status" value="1"/>
</dbReference>
<keyword evidence="2" id="KW-0285">Flavoprotein</keyword>
<protein>
    <submittedName>
        <fullName evidence="4">Glucose dehydrogenase</fullName>
    </submittedName>
</protein>
<dbReference type="SUPFAM" id="SSF54373">
    <property type="entry name" value="FAD-linked reductases, C-terminal domain"/>
    <property type="match status" value="1"/>
</dbReference>
<dbReference type="PROSITE" id="PS00624">
    <property type="entry name" value="GMC_OXRED_2"/>
    <property type="match status" value="1"/>
</dbReference>
<evidence type="ECO:0000259" key="3">
    <source>
        <dbReference type="PROSITE" id="PS00624"/>
    </source>
</evidence>